<keyword evidence="3" id="KW-1185">Reference proteome</keyword>
<evidence type="ECO:0000259" key="1">
    <source>
        <dbReference type="Pfam" id="PF00535"/>
    </source>
</evidence>
<name>A0A238XTC8_9BACT</name>
<evidence type="ECO:0000313" key="3">
    <source>
        <dbReference type="Proteomes" id="UP000198324"/>
    </source>
</evidence>
<evidence type="ECO:0000313" key="2">
    <source>
        <dbReference type="EMBL" id="SNR62306.1"/>
    </source>
</evidence>
<dbReference type="EMBL" id="FZOC01000001">
    <property type="protein sequence ID" value="SNR62306.1"/>
    <property type="molecule type" value="Genomic_DNA"/>
</dbReference>
<dbReference type="Proteomes" id="UP000198324">
    <property type="component" value="Unassembled WGS sequence"/>
</dbReference>
<reference evidence="2 3" key="1">
    <citation type="submission" date="2017-06" db="EMBL/GenBank/DDBJ databases">
        <authorList>
            <person name="Kim H.J."/>
            <person name="Triplett B.A."/>
        </authorList>
    </citation>
    <scope>NUCLEOTIDE SEQUENCE [LARGE SCALE GENOMIC DNA]</scope>
    <source>
        <strain evidence="2 3">DSM 13116</strain>
    </source>
</reference>
<dbReference type="Pfam" id="PF00535">
    <property type="entry name" value="Glycos_transf_2"/>
    <property type="match status" value="1"/>
</dbReference>
<dbReference type="RefSeq" id="WP_179216841.1">
    <property type="nucleotide sequence ID" value="NZ_FZOC01000001.1"/>
</dbReference>
<dbReference type="AlphaFoldDB" id="A0A238XTC8"/>
<sequence>MSPERPSRLWAALPRPVRILAARGSTGRDHLAALAGECLAQAGVSTASERCRLAVMGRDILAAAWCAEPLSGDLGLLLSGLRGPDLPAPPEALRPVLAALPRHWRVPHGDDPWHGRVRSEAREALPGLMSREPENLYWKAQAWNVSWPMADWSLAEAALAQAQWPRPLAPLRLHAQALLRLAQNRAEESLALLEALGEFFPGGAPNLRAECLLRLGRVEEAAILLAEAVLSAPWRTSELLRLDDILRGVDRLCSPVPGSAAILLYTWNKARELDETLASLAASDMHDAGVWVLDNGSSDATPEVIERWRGVFAERLTSLRLPVNVGAPAARNWLLSLPEVRRREFLVFLDDDVSLPHDWLGRLGAAAALAPRAQVWGCRVVDEANPLVAQSVDYTPLAPRPPHEQSLLMHLPSMHLRQPDFGQFSYLRPCVSVTGCCHMLRSAAIDAVGGFDIRFSPSQYDDLERDLRVFLSGGGVAYQGHLCVRHKRRSGMAAERSPVEIACAGANLRKLEAKHGEEGLARISREGEELLERDMAERFARLDAMTEVG</sequence>
<organism evidence="2 3">
    <name type="scientific">Humidesulfovibrio mexicanus</name>
    <dbReference type="NCBI Taxonomy" id="147047"/>
    <lineage>
        <taxon>Bacteria</taxon>
        <taxon>Pseudomonadati</taxon>
        <taxon>Thermodesulfobacteriota</taxon>
        <taxon>Desulfovibrionia</taxon>
        <taxon>Desulfovibrionales</taxon>
        <taxon>Desulfovibrionaceae</taxon>
        <taxon>Humidesulfovibrio</taxon>
    </lineage>
</organism>
<protein>
    <recommendedName>
        <fullName evidence="1">Glycosyltransferase 2-like domain-containing protein</fullName>
    </recommendedName>
</protein>
<dbReference type="PANTHER" id="PTHR43179">
    <property type="entry name" value="RHAMNOSYLTRANSFERASE WBBL"/>
    <property type="match status" value="1"/>
</dbReference>
<gene>
    <name evidence="2" type="ORF">SAMN04488503_0432</name>
</gene>
<accession>A0A238XTC8</accession>
<dbReference type="SUPFAM" id="SSF53448">
    <property type="entry name" value="Nucleotide-diphospho-sugar transferases"/>
    <property type="match status" value="1"/>
</dbReference>
<dbReference type="PANTHER" id="PTHR43179:SF7">
    <property type="entry name" value="RHAMNOSYLTRANSFERASE WBBL"/>
    <property type="match status" value="1"/>
</dbReference>
<dbReference type="InterPro" id="IPR001173">
    <property type="entry name" value="Glyco_trans_2-like"/>
</dbReference>
<proteinExistence type="predicted"/>
<dbReference type="Gene3D" id="3.90.550.10">
    <property type="entry name" value="Spore Coat Polysaccharide Biosynthesis Protein SpsA, Chain A"/>
    <property type="match status" value="1"/>
</dbReference>
<feature type="domain" description="Glycosyltransferase 2-like" evidence="1">
    <location>
        <begin position="263"/>
        <end position="392"/>
    </location>
</feature>
<dbReference type="InterPro" id="IPR029044">
    <property type="entry name" value="Nucleotide-diphossugar_trans"/>
</dbReference>